<accession>A0A426WZJ2</accession>
<feature type="region of interest" description="Disordered" evidence="1">
    <location>
        <begin position="18"/>
        <end position="69"/>
    </location>
</feature>
<evidence type="ECO:0000313" key="2">
    <source>
        <dbReference type="EMBL" id="RRT32637.1"/>
    </source>
</evidence>
<reference evidence="2 3" key="1">
    <citation type="journal article" date="2014" name="Agronomy (Basel)">
        <title>A Draft Genome Sequence for Ensete ventricosum, the Drought-Tolerant Tree Against Hunger.</title>
        <authorList>
            <person name="Harrison J."/>
            <person name="Moore K.A."/>
            <person name="Paszkiewicz K."/>
            <person name="Jones T."/>
            <person name="Grant M."/>
            <person name="Ambacheew D."/>
            <person name="Muzemil S."/>
            <person name="Studholme D.J."/>
        </authorList>
    </citation>
    <scope>NUCLEOTIDE SEQUENCE [LARGE SCALE GENOMIC DNA]</scope>
</reference>
<dbReference type="EMBL" id="AMZH03031154">
    <property type="protein sequence ID" value="RRT32637.1"/>
    <property type="molecule type" value="Genomic_DNA"/>
</dbReference>
<name>A0A426WZJ2_ENSVE</name>
<comment type="caution">
    <text evidence="2">The sequence shown here is derived from an EMBL/GenBank/DDBJ whole genome shotgun (WGS) entry which is preliminary data.</text>
</comment>
<dbReference type="AlphaFoldDB" id="A0A426WZJ2"/>
<evidence type="ECO:0000313" key="3">
    <source>
        <dbReference type="Proteomes" id="UP000287651"/>
    </source>
</evidence>
<organism evidence="2 3">
    <name type="scientific">Ensete ventricosum</name>
    <name type="common">Abyssinian banana</name>
    <name type="synonym">Musa ensete</name>
    <dbReference type="NCBI Taxonomy" id="4639"/>
    <lineage>
        <taxon>Eukaryota</taxon>
        <taxon>Viridiplantae</taxon>
        <taxon>Streptophyta</taxon>
        <taxon>Embryophyta</taxon>
        <taxon>Tracheophyta</taxon>
        <taxon>Spermatophyta</taxon>
        <taxon>Magnoliopsida</taxon>
        <taxon>Liliopsida</taxon>
        <taxon>Zingiberales</taxon>
        <taxon>Musaceae</taxon>
        <taxon>Ensete</taxon>
    </lineage>
</organism>
<evidence type="ECO:0000256" key="1">
    <source>
        <dbReference type="SAM" id="MobiDB-lite"/>
    </source>
</evidence>
<protein>
    <submittedName>
        <fullName evidence="2">Uncharacterized protein</fullName>
    </submittedName>
</protein>
<sequence>MGRVVGPLAMRLQGAAARGKAVRAPPHGQGYRPPVGATTRGQQCPPTGKGSRHLHRGGDDRQKGRVYGF</sequence>
<dbReference type="Proteomes" id="UP000287651">
    <property type="component" value="Unassembled WGS sequence"/>
</dbReference>
<proteinExistence type="predicted"/>
<gene>
    <name evidence="2" type="ORF">B296_00050889</name>
</gene>